<accession>A0A8G0KYX4</accession>
<reference evidence="2 3" key="1">
    <citation type="journal article" date="2021" name="BMC Genomics">
        <title>Telomere-to-telomere genome assembly of asparaginase-producing Trichoderma simmonsii.</title>
        <authorList>
            <person name="Chung D."/>
            <person name="Kwon Y.M."/>
            <person name="Yang Y."/>
        </authorList>
    </citation>
    <scope>NUCLEOTIDE SEQUENCE [LARGE SCALE GENOMIC DNA]</scope>
    <source>
        <strain evidence="2 3">GH-Sj1</strain>
    </source>
</reference>
<gene>
    <name evidence="2" type="ORF">H0G86_000110</name>
</gene>
<dbReference type="Gene3D" id="3.30.70.100">
    <property type="match status" value="1"/>
</dbReference>
<dbReference type="PANTHER" id="PTHR40260">
    <property type="entry name" value="BLR8190 PROTEIN"/>
    <property type="match status" value="1"/>
</dbReference>
<dbReference type="Proteomes" id="UP000826661">
    <property type="component" value="Chromosome I"/>
</dbReference>
<comment type="similarity">
    <text evidence="1">Belongs to the tpcK family.</text>
</comment>
<dbReference type="InterPro" id="IPR011008">
    <property type="entry name" value="Dimeric_a/b-barrel"/>
</dbReference>
<dbReference type="AlphaFoldDB" id="A0A8G0KYX4"/>
<organism evidence="2 3">
    <name type="scientific">Trichoderma simmonsii</name>
    <dbReference type="NCBI Taxonomy" id="1491479"/>
    <lineage>
        <taxon>Eukaryota</taxon>
        <taxon>Fungi</taxon>
        <taxon>Dikarya</taxon>
        <taxon>Ascomycota</taxon>
        <taxon>Pezizomycotina</taxon>
        <taxon>Sordariomycetes</taxon>
        <taxon>Hypocreomycetidae</taxon>
        <taxon>Hypocreales</taxon>
        <taxon>Hypocreaceae</taxon>
        <taxon>Trichoderma</taxon>
    </lineage>
</organism>
<dbReference type="EMBL" id="CP075864">
    <property type="protein sequence ID" value="QYS92707.1"/>
    <property type="molecule type" value="Genomic_DNA"/>
</dbReference>
<proteinExistence type="inferred from homology"/>
<dbReference type="PANTHER" id="PTHR40260:SF2">
    <property type="entry name" value="BLR8190 PROTEIN"/>
    <property type="match status" value="1"/>
</dbReference>
<name>A0A8G0KYX4_9HYPO</name>
<dbReference type="GO" id="GO:0016491">
    <property type="term" value="F:oxidoreductase activity"/>
    <property type="evidence" value="ECO:0007669"/>
    <property type="project" value="InterPro"/>
</dbReference>
<protein>
    <recommendedName>
        <fullName evidence="4">EthD domain-containing protein</fullName>
    </recommendedName>
</protein>
<evidence type="ECO:0008006" key="4">
    <source>
        <dbReference type="Google" id="ProtNLM"/>
    </source>
</evidence>
<dbReference type="NCBIfam" id="TIGR02118">
    <property type="entry name" value="EthD family reductase"/>
    <property type="match status" value="1"/>
</dbReference>
<evidence type="ECO:0000313" key="3">
    <source>
        <dbReference type="Proteomes" id="UP000826661"/>
    </source>
</evidence>
<evidence type="ECO:0000313" key="2">
    <source>
        <dbReference type="EMBL" id="QYS92707.1"/>
    </source>
</evidence>
<keyword evidence="3" id="KW-1185">Reference proteome</keyword>
<dbReference type="InterPro" id="IPR009799">
    <property type="entry name" value="EthD_dom"/>
</dbReference>
<evidence type="ECO:0000256" key="1">
    <source>
        <dbReference type="ARBA" id="ARBA00005986"/>
    </source>
</evidence>
<sequence length="88" mass="9968">MTYYLEKHMPKVEKVWKKHGLRSWQVTKYNSTLDGSAPPYLLGTTIEWGNEDEMKAALKDPDAAELFEDFENFGNTPPISVAGSVPHI</sequence>
<dbReference type="SUPFAM" id="SSF54909">
    <property type="entry name" value="Dimeric alpha+beta barrel"/>
    <property type="match status" value="1"/>
</dbReference>